<dbReference type="NCBIfam" id="TIGR04183">
    <property type="entry name" value="Por_Secre_tail"/>
    <property type="match status" value="1"/>
</dbReference>
<accession>V6S5D5</accession>
<dbReference type="EMBL" id="VLKQ01000004">
    <property type="protein sequence ID" value="TWI13115.1"/>
    <property type="molecule type" value="Genomic_DNA"/>
</dbReference>
<dbReference type="OrthoDB" id="9757947at2"/>
<evidence type="ECO:0000256" key="1">
    <source>
        <dbReference type="ARBA" id="ARBA00022729"/>
    </source>
</evidence>
<dbReference type="Gene3D" id="2.60.120.260">
    <property type="entry name" value="Galactose-binding domain-like"/>
    <property type="match status" value="1"/>
</dbReference>
<feature type="signal peptide" evidence="3">
    <location>
        <begin position="1"/>
        <end position="23"/>
    </location>
</feature>
<keyword evidence="2" id="KW-0677">Repeat</keyword>
<keyword evidence="1 3" id="KW-0732">Signal</keyword>
<organism evidence="6 7">
    <name type="scientific">Flavobacterium cauense R2A-7</name>
    <dbReference type="NCBI Taxonomy" id="1341154"/>
    <lineage>
        <taxon>Bacteria</taxon>
        <taxon>Pseudomonadati</taxon>
        <taxon>Bacteroidota</taxon>
        <taxon>Flavobacteriia</taxon>
        <taxon>Flavobacteriales</taxon>
        <taxon>Flavobacteriaceae</taxon>
        <taxon>Flavobacterium</taxon>
    </lineage>
</organism>
<dbReference type="InterPro" id="IPR031778">
    <property type="entry name" value="Sortilin_N"/>
</dbReference>
<comment type="caution">
    <text evidence="6">The sequence shown here is derived from an EMBL/GenBank/DDBJ whole genome shotgun (WGS) entry which is preliminary data.</text>
</comment>
<dbReference type="STRING" id="1341154.FCR2A7T_03580"/>
<dbReference type="AlphaFoldDB" id="V6S5D5"/>
<evidence type="ECO:0000259" key="5">
    <source>
        <dbReference type="Pfam" id="PF18962"/>
    </source>
</evidence>
<dbReference type="InterPro" id="IPR052025">
    <property type="entry name" value="Xyloglucanase_GH74"/>
</dbReference>
<proteinExistence type="predicted"/>
<protein>
    <submittedName>
        <fullName evidence="6">Putative secreted protein (Por secretion system target)</fullName>
    </submittedName>
</protein>
<evidence type="ECO:0000256" key="3">
    <source>
        <dbReference type="SAM" id="SignalP"/>
    </source>
</evidence>
<dbReference type="PANTHER" id="PTHR43739">
    <property type="entry name" value="XYLOGLUCANASE (EUROFUNG)"/>
    <property type="match status" value="1"/>
</dbReference>
<sequence>MKKTYLVLTLLCSLLGYSQFNRSAPWMQGSAASENKKERSIDEIVADFNEYWKNHDRNIKGSGYKPFMRWENHWRNKTNADGTLISPDQMWLALNQKKNQKAANSGTTGRSLPVSNWTPIGPFTHVNTGSWSSGQGRVNFVYVDPTNPNTLYIGAPAGGIWKSTNNGSSWTPLSDELPQIGVSGIAVDHTNPNVIYIATGDRDASDTYSIGVLKSTDGGLTWNTTGLTFANTTTLAGDLIMNPNDPNMLWVATSVGLYRTTNGGTTWTNEQAGDFSQGSIRVKPDDSNTVYAVTTNRFYRSTNAGDTFTVITTTPLPINSGRLLLDVTPANANYVYILSATTGNAFQGIYKSTNAGTNWTKTSGTTDIFESTQAWYDMALAVSDTNADEIYTGCLNVWKSINGGTAVTKVNNWSSPTAASYTHADIHFLRFYGGKLFAGTDGGVYVSANGGTNFTDLTGGLQISQFYKIAVSKQSANKMVGGLQDNGGHAYSANQWKNFYGADGMDTAIDPNNSDKYYGFIQNGSSLYMSTDAGNTLGSSVGSPGGVDGNWVTPLTSNGAGELYSGFAGLYKLVGSAWVQQNSSSIGTGNLELIAVDPSNDNNMYVVNGTGLYKSTDKGITFTLAYSASSNITSVCVHSTDSNTIYITTSGTAGQALKSTNGGTAFTSFSTGLPSIGKNVIRHQGRNTLNPLYLGTSLGVYYRDDSMTQWEAFDTNLPNVSVTDLEINLEDSKITAATYGRGIWQASIPVEVPLTDVKLVSVNNPSSAINCGSFIPQVTVKNNGLNPINSVSVNYQYNGTPLNYVWNGTITPTANQIIDLPQISAARGVYTLNVVTTTTNDAYSDNNQSNIPFYVNDPGTVGVVNTFETAGSALLSYNDGAAVSQWQRGIRSAGTLSGGLTNNVYTTNFTGNYPDMTKSYLVSQCYNLSNVTNPVIRFKMKFDLEQDWDVAYVQYTTNFGQTWNVLGTQGANWYNSNRTSATTGSDCYNCPGAQWTGTDTTLKSYFYPLNALNSQTNVIFRIVFHSDESANQLGVVIDDFVIEGTLASQNFELNNIAVYPNPSTGIFNIALGTFTPEIITVYDLSGKVILTEENVTISDSNYSLNLSNVATGIYFVKIASEEQSVVKRIIKN</sequence>
<name>V6S5D5_9FLAO</name>
<dbReference type="GO" id="GO:0010411">
    <property type="term" value="P:xyloglucan metabolic process"/>
    <property type="evidence" value="ECO:0007669"/>
    <property type="project" value="TreeGrafter"/>
</dbReference>
<dbReference type="Gene3D" id="2.130.10.10">
    <property type="entry name" value="YVTN repeat-like/Quinoprotein amine dehydrogenase"/>
    <property type="match status" value="4"/>
</dbReference>
<dbReference type="Pfam" id="PF18962">
    <property type="entry name" value="Por_Secre_tail"/>
    <property type="match status" value="1"/>
</dbReference>
<reference evidence="6 7" key="1">
    <citation type="journal article" date="2015" name="Stand. Genomic Sci.">
        <title>Genomic Encyclopedia of Bacterial and Archaeal Type Strains, Phase III: the genomes of soil and plant-associated and newly described type strains.</title>
        <authorList>
            <person name="Whitman W.B."/>
            <person name="Woyke T."/>
            <person name="Klenk H.P."/>
            <person name="Zhou Y."/>
            <person name="Lilburn T.G."/>
            <person name="Beck B.J."/>
            <person name="De Vos P."/>
            <person name="Vandamme P."/>
            <person name="Eisen J.A."/>
            <person name="Garrity G."/>
            <person name="Hugenholtz P."/>
            <person name="Kyrpides N.C."/>
        </authorList>
    </citation>
    <scope>NUCLEOTIDE SEQUENCE [LARGE SCALE GENOMIC DNA]</scope>
    <source>
        <strain evidence="6 7">CGMCC 1.7270</strain>
    </source>
</reference>
<feature type="domain" description="Secretion system C-terminal sorting" evidence="5">
    <location>
        <begin position="1058"/>
        <end position="1130"/>
    </location>
</feature>
<dbReference type="Proteomes" id="UP000319848">
    <property type="component" value="Unassembled WGS sequence"/>
</dbReference>
<keyword evidence="7" id="KW-1185">Reference proteome</keyword>
<dbReference type="Pfam" id="PF15902">
    <property type="entry name" value="Sortilin-Vps10"/>
    <property type="match status" value="1"/>
</dbReference>
<feature type="chain" id="PRO_5030178809" evidence="3">
    <location>
        <begin position="24"/>
        <end position="1132"/>
    </location>
</feature>
<dbReference type="PANTHER" id="PTHR43739:SF5">
    <property type="entry name" value="EXO-ALPHA-SIALIDASE"/>
    <property type="match status" value="1"/>
</dbReference>
<dbReference type="SUPFAM" id="SSF110296">
    <property type="entry name" value="Oligoxyloglucan reducing end-specific cellobiohydrolase"/>
    <property type="match status" value="2"/>
</dbReference>
<evidence type="ECO:0000313" key="7">
    <source>
        <dbReference type="Proteomes" id="UP000319848"/>
    </source>
</evidence>
<dbReference type="InterPro" id="IPR026444">
    <property type="entry name" value="Secre_tail"/>
</dbReference>
<dbReference type="RefSeq" id="WP_023569546.1">
    <property type="nucleotide sequence ID" value="NZ_AVBI01000001.1"/>
</dbReference>
<evidence type="ECO:0000256" key="2">
    <source>
        <dbReference type="ARBA" id="ARBA00022737"/>
    </source>
</evidence>
<evidence type="ECO:0000313" key="6">
    <source>
        <dbReference type="EMBL" id="TWI13115.1"/>
    </source>
</evidence>
<evidence type="ECO:0000259" key="4">
    <source>
        <dbReference type="Pfam" id="PF15902"/>
    </source>
</evidence>
<dbReference type="InterPro" id="IPR015943">
    <property type="entry name" value="WD40/YVTN_repeat-like_dom_sf"/>
</dbReference>
<gene>
    <name evidence="6" type="ORF">IP98_01096</name>
</gene>
<feature type="domain" description="Sortilin N-terminal" evidence="4">
    <location>
        <begin position="257"/>
        <end position="368"/>
    </location>
</feature>